<evidence type="ECO:0000259" key="8">
    <source>
        <dbReference type="PROSITE" id="PS50404"/>
    </source>
</evidence>
<dbReference type="InterPro" id="IPR004046">
    <property type="entry name" value="GST_C"/>
</dbReference>
<dbReference type="FunFam" id="1.20.1050.10:FF:000004">
    <property type="entry name" value="Glutathione S-transferase F2"/>
    <property type="match status" value="1"/>
</dbReference>
<dbReference type="SFLD" id="SFLDG00358">
    <property type="entry name" value="Main_(cytGST)"/>
    <property type="match status" value="1"/>
</dbReference>
<evidence type="ECO:0000259" key="9">
    <source>
        <dbReference type="PROSITE" id="PS50405"/>
    </source>
</evidence>
<comment type="subcellular location">
    <subcellularLocation>
        <location evidence="1">Cytoplasm</location>
        <location evidence="1">Cytosol</location>
    </subcellularLocation>
</comment>
<dbReference type="OMA" id="FNSRRVW"/>
<protein>
    <recommendedName>
        <fullName evidence="3">glutathione transferase</fullName>
        <ecNumber evidence="3">2.5.1.18</ecNumber>
    </recommendedName>
</protein>
<dbReference type="EC" id="2.5.1.18" evidence="3"/>
<dbReference type="InterPro" id="IPR036282">
    <property type="entry name" value="Glutathione-S-Trfase_C_sf"/>
</dbReference>
<dbReference type="InterPro" id="IPR040079">
    <property type="entry name" value="Glutathione_S-Trfase"/>
</dbReference>
<comment type="similarity">
    <text evidence="2">Belongs to the GST superfamily. Phi family.</text>
</comment>
<keyword evidence="6 10" id="KW-0808">Transferase</keyword>
<dbReference type="SFLD" id="SFLDG01154">
    <property type="entry name" value="Main.5:_Phi-like"/>
    <property type="match status" value="1"/>
</dbReference>
<dbReference type="CDD" id="cd03053">
    <property type="entry name" value="GST_N_Phi"/>
    <property type="match status" value="1"/>
</dbReference>
<dbReference type="SFLD" id="SFLDS00019">
    <property type="entry name" value="Glutathione_Transferase_(cytos"/>
    <property type="match status" value="1"/>
</dbReference>
<evidence type="ECO:0000256" key="4">
    <source>
        <dbReference type="ARBA" id="ARBA00022490"/>
    </source>
</evidence>
<evidence type="ECO:0000256" key="2">
    <source>
        <dbReference type="ARBA" id="ARBA00010128"/>
    </source>
</evidence>
<dbReference type="InterPro" id="IPR034347">
    <property type="entry name" value="GST_Phi_C"/>
</dbReference>
<dbReference type="GO" id="GO:0006749">
    <property type="term" value="P:glutathione metabolic process"/>
    <property type="evidence" value="ECO:0007669"/>
    <property type="project" value="TreeGrafter"/>
</dbReference>
<dbReference type="GO" id="GO:0004364">
    <property type="term" value="F:glutathione transferase activity"/>
    <property type="evidence" value="ECO:0007669"/>
    <property type="project" value="UniProtKB-EC"/>
</dbReference>
<dbReference type="FunFam" id="3.40.30.10:FF:000016">
    <property type="entry name" value="Glutathione S-transferase F2"/>
    <property type="match status" value="1"/>
</dbReference>
<dbReference type="OrthoDB" id="422574at2759"/>
<accession>A0A2P6PWN0</accession>
<sequence length="215" mass="23985">MAGIKVHGTPFSTAAARVLATLYEKEVEFEFVPIDMRAGEHKKESFLALNPFGQVPAFEDGDLQLFESRAITQYIAHEYAPKGTPLIFPDSKKMAILSVWTEVEAQKYDPVASKLTFELVIKPLMLGLATDFTVVEEFEAKLGTVLDVYEARLGKSKYLGGDCFSLADLHHLPTTDYLMGTQVKKLFECRPNVSAWVADITARPAWKKVVAMRAH</sequence>
<dbReference type="GO" id="GO:0005829">
    <property type="term" value="C:cytosol"/>
    <property type="evidence" value="ECO:0007669"/>
    <property type="project" value="UniProtKB-SubCell"/>
</dbReference>
<evidence type="ECO:0000256" key="7">
    <source>
        <dbReference type="ARBA" id="ARBA00047960"/>
    </source>
</evidence>
<evidence type="ECO:0000256" key="1">
    <source>
        <dbReference type="ARBA" id="ARBA00004514"/>
    </source>
</evidence>
<dbReference type="InterPro" id="IPR036249">
    <property type="entry name" value="Thioredoxin-like_sf"/>
</dbReference>
<comment type="catalytic activity">
    <reaction evidence="7">
        <text>RX + glutathione = an S-substituted glutathione + a halide anion + H(+)</text>
        <dbReference type="Rhea" id="RHEA:16437"/>
        <dbReference type="ChEBI" id="CHEBI:15378"/>
        <dbReference type="ChEBI" id="CHEBI:16042"/>
        <dbReference type="ChEBI" id="CHEBI:17792"/>
        <dbReference type="ChEBI" id="CHEBI:57925"/>
        <dbReference type="ChEBI" id="CHEBI:90779"/>
        <dbReference type="EC" id="2.5.1.18"/>
    </reaction>
</comment>
<dbReference type="CDD" id="cd03187">
    <property type="entry name" value="GST_C_Phi"/>
    <property type="match status" value="1"/>
</dbReference>
<dbReference type="Pfam" id="PF02798">
    <property type="entry name" value="GST_N"/>
    <property type="match status" value="1"/>
</dbReference>
<feature type="domain" description="GST N-terminal" evidence="8">
    <location>
        <begin position="2"/>
        <end position="83"/>
    </location>
</feature>
<keyword evidence="4" id="KW-0963">Cytoplasm</keyword>
<dbReference type="Pfam" id="PF00043">
    <property type="entry name" value="GST_C"/>
    <property type="match status" value="1"/>
</dbReference>
<dbReference type="PANTHER" id="PTHR43900:SF47">
    <property type="entry name" value="GLUTATHIONE S-TRANSFERASE F6-RELATED"/>
    <property type="match status" value="1"/>
</dbReference>
<dbReference type="PANTHER" id="PTHR43900">
    <property type="entry name" value="GLUTATHIONE S-TRANSFERASE RHO"/>
    <property type="match status" value="1"/>
</dbReference>
<dbReference type="PROSITE" id="PS50405">
    <property type="entry name" value="GST_CTER"/>
    <property type="match status" value="1"/>
</dbReference>
<gene>
    <name evidence="10" type="ORF">RchiOBHm_Chr6g0293321</name>
</gene>
<dbReference type="SUPFAM" id="SSF47616">
    <property type="entry name" value="GST C-terminal domain-like"/>
    <property type="match status" value="1"/>
</dbReference>
<evidence type="ECO:0000256" key="6">
    <source>
        <dbReference type="ARBA" id="ARBA00022679"/>
    </source>
</evidence>
<comment type="caution">
    <text evidence="10">The sequence shown here is derived from an EMBL/GenBank/DDBJ whole genome shotgun (WGS) entry which is preliminary data.</text>
</comment>
<evidence type="ECO:0000313" key="10">
    <source>
        <dbReference type="EMBL" id="PRQ26319.1"/>
    </source>
</evidence>
<keyword evidence="11" id="KW-1185">Reference proteome</keyword>
<dbReference type="InterPro" id="IPR004045">
    <property type="entry name" value="Glutathione_S-Trfase_N"/>
</dbReference>
<dbReference type="SUPFAM" id="SSF52833">
    <property type="entry name" value="Thioredoxin-like"/>
    <property type="match status" value="1"/>
</dbReference>
<dbReference type="Proteomes" id="UP000238479">
    <property type="component" value="Chromosome 6"/>
</dbReference>
<dbReference type="GO" id="GO:0043295">
    <property type="term" value="F:glutathione binding"/>
    <property type="evidence" value="ECO:0007669"/>
    <property type="project" value="TreeGrafter"/>
</dbReference>
<name>A0A2P6PWN0_ROSCH</name>
<reference evidence="10 11" key="1">
    <citation type="journal article" date="2018" name="Nat. Genet.">
        <title>The Rosa genome provides new insights in the design of modern roses.</title>
        <authorList>
            <person name="Bendahmane M."/>
        </authorList>
    </citation>
    <scope>NUCLEOTIDE SEQUENCE [LARGE SCALE GENOMIC DNA]</scope>
    <source>
        <strain evidence="11">cv. Old Blush</strain>
    </source>
</reference>
<keyword evidence="5" id="KW-0216">Detoxification</keyword>
<dbReference type="GO" id="GO:0009407">
    <property type="term" value="P:toxin catabolic process"/>
    <property type="evidence" value="ECO:0007669"/>
    <property type="project" value="UniProtKB-ARBA"/>
</dbReference>
<evidence type="ECO:0000256" key="3">
    <source>
        <dbReference type="ARBA" id="ARBA00012452"/>
    </source>
</evidence>
<feature type="domain" description="GST C-terminal" evidence="9">
    <location>
        <begin position="90"/>
        <end position="215"/>
    </location>
</feature>
<evidence type="ECO:0000256" key="5">
    <source>
        <dbReference type="ARBA" id="ARBA00022575"/>
    </source>
</evidence>
<dbReference type="Gene3D" id="3.40.30.10">
    <property type="entry name" value="Glutaredoxin"/>
    <property type="match status" value="1"/>
</dbReference>
<dbReference type="EMBL" id="PDCK01000044">
    <property type="protein sequence ID" value="PRQ26319.1"/>
    <property type="molecule type" value="Genomic_DNA"/>
</dbReference>
<dbReference type="STRING" id="74649.A0A2P6PWN0"/>
<dbReference type="InterPro" id="IPR010987">
    <property type="entry name" value="Glutathione-S-Trfase_C-like"/>
</dbReference>
<dbReference type="PROSITE" id="PS50404">
    <property type="entry name" value="GST_NTER"/>
    <property type="match status" value="1"/>
</dbReference>
<organism evidence="10 11">
    <name type="scientific">Rosa chinensis</name>
    <name type="common">China rose</name>
    <dbReference type="NCBI Taxonomy" id="74649"/>
    <lineage>
        <taxon>Eukaryota</taxon>
        <taxon>Viridiplantae</taxon>
        <taxon>Streptophyta</taxon>
        <taxon>Embryophyta</taxon>
        <taxon>Tracheophyta</taxon>
        <taxon>Spermatophyta</taxon>
        <taxon>Magnoliopsida</taxon>
        <taxon>eudicotyledons</taxon>
        <taxon>Gunneridae</taxon>
        <taxon>Pentapetalae</taxon>
        <taxon>rosids</taxon>
        <taxon>fabids</taxon>
        <taxon>Rosales</taxon>
        <taxon>Rosaceae</taxon>
        <taxon>Rosoideae</taxon>
        <taxon>Rosoideae incertae sedis</taxon>
        <taxon>Rosa</taxon>
    </lineage>
</organism>
<evidence type="ECO:0000313" key="11">
    <source>
        <dbReference type="Proteomes" id="UP000238479"/>
    </source>
</evidence>
<proteinExistence type="inferred from homology"/>
<dbReference type="Gramene" id="PRQ26319">
    <property type="protein sequence ID" value="PRQ26319"/>
    <property type="gene ID" value="RchiOBHm_Chr6g0293321"/>
</dbReference>
<dbReference type="Gene3D" id="1.20.1050.10">
    <property type="match status" value="1"/>
</dbReference>
<dbReference type="AlphaFoldDB" id="A0A2P6PWN0"/>